<evidence type="ECO:0000313" key="3">
    <source>
        <dbReference type="Proteomes" id="UP000524404"/>
    </source>
</evidence>
<keyword evidence="1" id="KW-0732">Signal</keyword>
<feature type="chain" id="PRO_5032948843" description="Gliding motility-associated lipoprotein GldB" evidence="1">
    <location>
        <begin position="21"/>
        <end position="344"/>
    </location>
</feature>
<dbReference type="PROSITE" id="PS51257">
    <property type="entry name" value="PROKAR_LIPOPROTEIN"/>
    <property type="match status" value="1"/>
</dbReference>
<name>A0A841EJ85_9BACT</name>
<feature type="signal peptide" evidence="1">
    <location>
        <begin position="1"/>
        <end position="20"/>
    </location>
</feature>
<reference evidence="2 3" key="1">
    <citation type="submission" date="2020-08" db="EMBL/GenBank/DDBJ databases">
        <title>Functional genomics of gut bacteria from endangered species of beetles.</title>
        <authorList>
            <person name="Carlos-Shanley C."/>
        </authorList>
    </citation>
    <scope>NUCLEOTIDE SEQUENCE [LARGE SCALE GENOMIC DNA]</scope>
    <source>
        <strain evidence="2 3">S00070</strain>
    </source>
</reference>
<dbReference type="RefSeq" id="WP_184130943.1">
    <property type="nucleotide sequence ID" value="NZ_JACHKT010000004.1"/>
</dbReference>
<organism evidence="2 3">
    <name type="scientific">Arcicella rosea</name>
    <dbReference type="NCBI Taxonomy" id="502909"/>
    <lineage>
        <taxon>Bacteria</taxon>
        <taxon>Pseudomonadati</taxon>
        <taxon>Bacteroidota</taxon>
        <taxon>Cytophagia</taxon>
        <taxon>Cytophagales</taxon>
        <taxon>Flectobacillaceae</taxon>
        <taxon>Arcicella</taxon>
    </lineage>
</organism>
<evidence type="ECO:0008006" key="4">
    <source>
        <dbReference type="Google" id="ProtNLM"/>
    </source>
</evidence>
<evidence type="ECO:0000256" key="1">
    <source>
        <dbReference type="SAM" id="SignalP"/>
    </source>
</evidence>
<keyword evidence="3" id="KW-1185">Reference proteome</keyword>
<gene>
    <name evidence="2" type="ORF">HNP25_000924</name>
</gene>
<accession>A0A841EJ85</accession>
<dbReference type="Pfam" id="PF25594">
    <property type="entry name" value="GldB_lipo"/>
    <property type="match status" value="1"/>
</dbReference>
<sequence length="344" mass="39608">MLLKLKIYCISIFVLCLVFACSSEENENADPDVSKVQVNITIQRLDKELLACKDKIQLINFFNTHKSFTSTYFQALPQDFEKLAERLLPVITNQAFQDFYKQSQEPAFFGNTQLEDDFKEAFQHLKYYYPDFKEPKIITIFTGFFAQDVLSSPELMISDSLIIIGLDYFMGKKGKFLPDIYDYQLRKAAPNAIVPQAVLLLSAKYNATKPSEKSLLSDMIWYGKSYVFGHTMMPSKADSLFIGYSDAQLTDCYTFQKDIWAHFIDNKLLYTNDAPIKAKYIMERPVTAEIGASCPGAIGRWLGWRIVGKYFDENEKLTIQELMKQTDAQKIFEQSNYKGLPDEE</sequence>
<dbReference type="AlphaFoldDB" id="A0A841EJ85"/>
<dbReference type="InterPro" id="IPR019853">
    <property type="entry name" value="GldB-like"/>
</dbReference>
<proteinExistence type="predicted"/>
<dbReference type="Proteomes" id="UP000524404">
    <property type="component" value="Unassembled WGS sequence"/>
</dbReference>
<comment type="caution">
    <text evidence="2">The sequence shown here is derived from an EMBL/GenBank/DDBJ whole genome shotgun (WGS) entry which is preliminary data.</text>
</comment>
<protein>
    <recommendedName>
        <fullName evidence="4">Gliding motility-associated lipoprotein GldB</fullName>
    </recommendedName>
</protein>
<evidence type="ECO:0000313" key="2">
    <source>
        <dbReference type="EMBL" id="MBB6002274.1"/>
    </source>
</evidence>
<dbReference type="EMBL" id="JACHKT010000004">
    <property type="protein sequence ID" value="MBB6002274.1"/>
    <property type="molecule type" value="Genomic_DNA"/>
</dbReference>